<gene>
    <name evidence="1" type="ORF">LEP1GSC060_3903</name>
</gene>
<keyword evidence="2" id="KW-1185">Reference proteome</keyword>
<dbReference type="EMBL" id="AOHC02000021">
    <property type="protein sequence ID" value="EMY78642.1"/>
    <property type="molecule type" value="Genomic_DNA"/>
</dbReference>
<evidence type="ECO:0000313" key="2">
    <source>
        <dbReference type="Proteomes" id="UP000012313"/>
    </source>
</evidence>
<dbReference type="Proteomes" id="UP000012313">
    <property type="component" value="Unassembled WGS sequence"/>
</dbReference>
<dbReference type="STRING" id="1218598.LEP1GSC060_3903"/>
<name>N1WN26_9LEPT</name>
<dbReference type="RefSeq" id="WP_002999285.1">
    <property type="nucleotide sequence ID" value="NZ_AOHC02000021.1"/>
</dbReference>
<protein>
    <submittedName>
        <fullName evidence="1">Uncharacterized protein</fullName>
    </submittedName>
</protein>
<proteinExistence type="predicted"/>
<evidence type="ECO:0000313" key="1">
    <source>
        <dbReference type="EMBL" id="EMY78642.1"/>
    </source>
</evidence>
<accession>N1WN26</accession>
<dbReference type="AlphaFoldDB" id="N1WN26"/>
<organism evidence="1 2">
    <name type="scientific">Leptospira weilii serovar Ranarum str. ICFT</name>
    <dbReference type="NCBI Taxonomy" id="1218598"/>
    <lineage>
        <taxon>Bacteria</taxon>
        <taxon>Pseudomonadati</taxon>
        <taxon>Spirochaetota</taxon>
        <taxon>Spirochaetia</taxon>
        <taxon>Leptospirales</taxon>
        <taxon>Leptospiraceae</taxon>
        <taxon>Leptospira</taxon>
    </lineage>
</organism>
<reference evidence="1" key="1">
    <citation type="submission" date="2013-03" db="EMBL/GenBank/DDBJ databases">
        <authorList>
            <person name="Harkins D.M."/>
            <person name="Durkin A.S."/>
            <person name="Brinkac L.M."/>
            <person name="Haft D.H."/>
            <person name="Selengut J.D."/>
            <person name="Sanka R."/>
            <person name="DePew J."/>
            <person name="Purushe J."/>
            <person name="Hartskeerl R.A."/>
            <person name="Ahmed A."/>
            <person name="van der Linden H."/>
            <person name="Goris M.G.A."/>
            <person name="Vinetz J.M."/>
            <person name="Sutton G.G."/>
            <person name="Nierman W.C."/>
            <person name="Fouts D.E."/>
        </authorList>
    </citation>
    <scope>NUCLEOTIDE SEQUENCE [LARGE SCALE GENOMIC DNA]</scope>
    <source>
        <strain evidence="1">ICFT</strain>
    </source>
</reference>
<comment type="caution">
    <text evidence="1">The sequence shown here is derived from an EMBL/GenBank/DDBJ whole genome shotgun (WGS) entry which is preliminary data.</text>
</comment>
<sequence length="41" mass="4837">MSTVFTFAIENVYRVFNITIRFSVPTLKDRYVMLPLKPEKA</sequence>